<dbReference type="PANTHER" id="PTHR42039">
    <property type="entry name" value="PUTATIVE (AFU_ORTHOLOGUE AFUA_3G02940)-RELATED"/>
    <property type="match status" value="1"/>
</dbReference>
<gene>
    <name evidence="2" type="ORF">BN1723_009664</name>
</gene>
<evidence type="ECO:0000313" key="3">
    <source>
        <dbReference type="Proteomes" id="UP000045706"/>
    </source>
</evidence>
<feature type="non-terminal residue" evidence="2">
    <location>
        <position position="295"/>
    </location>
</feature>
<protein>
    <recommendedName>
        <fullName evidence="4">Allergen Asp f 4</fullName>
    </recommendedName>
</protein>
<keyword evidence="1" id="KW-0732">Signal</keyword>
<dbReference type="AlphaFoldDB" id="A0A0G4KQY8"/>
<dbReference type="PANTHER" id="PTHR42039:SF1">
    <property type="entry name" value="PUTATIVE (AFU_ORTHOLOGUE AFUA_3G02940)-RELATED"/>
    <property type="match status" value="1"/>
</dbReference>
<dbReference type="InterPro" id="IPR038903">
    <property type="entry name" value="Allergen_Asp_f_4"/>
</dbReference>
<dbReference type="EMBL" id="CVQI01002891">
    <property type="protein sequence ID" value="CRK12223.1"/>
    <property type="molecule type" value="Genomic_DNA"/>
</dbReference>
<organism evidence="2 3">
    <name type="scientific">Verticillium longisporum</name>
    <name type="common">Verticillium dahliae var. longisporum</name>
    <dbReference type="NCBI Taxonomy" id="100787"/>
    <lineage>
        <taxon>Eukaryota</taxon>
        <taxon>Fungi</taxon>
        <taxon>Dikarya</taxon>
        <taxon>Ascomycota</taxon>
        <taxon>Pezizomycotina</taxon>
        <taxon>Sordariomycetes</taxon>
        <taxon>Hypocreomycetidae</taxon>
        <taxon>Glomerellales</taxon>
        <taxon>Plectosphaerellaceae</taxon>
        <taxon>Verticillium</taxon>
    </lineage>
</organism>
<dbReference type="GO" id="GO:0005576">
    <property type="term" value="C:extracellular region"/>
    <property type="evidence" value="ECO:0007669"/>
    <property type="project" value="InterPro"/>
</dbReference>
<evidence type="ECO:0000256" key="1">
    <source>
        <dbReference type="SAM" id="SignalP"/>
    </source>
</evidence>
<evidence type="ECO:0000313" key="2">
    <source>
        <dbReference type="EMBL" id="CRK12223.1"/>
    </source>
</evidence>
<evidence type="ECO:0008006" key="4">
    <source>
        <dbReference type="Google" id="ProtNLM"/>
    </source>
</evidence>
<sequence length="295" mass="30748">MHFSTTLIALTAALGSVSAAPSAHAHLHARKHLENRNIEFKKAGRPHEEPIPSPEPVPTTTAVATPTQVKVAAAASSSAVPSSGNAEAKPFCNGKGKRATLDQIMYAGNVGTADNWGCNMQIIDKAAVDKYDYTTKFASTGEKFSCSCFNKVGPKGLLDGFWFSAVDFTVADPGKDDVYMAFDTNSQGGCACGPGDKTPRTAIGQLAGVWLEFDWGSEPNGGNSGADASVLVAGAAGLPYPGMSVSANGKVCSWVKSDGTNEAAYMPGMEDLDGIGCKGYHKGHLDVLIGDKFNH</sequence>
<dbReference type="Pfam" id="PF25312">
    <property type="entry name" value="Allergen_Asp_f_4"/>
    <property type="match status" value="1"/>
</dbReference>
<feature type="signal peptide" evidence="1">
    <location>
        <begin position="1"/>
        <end position="19"/>
    </location>
</feature>
<accession>A0A0G4KQY8</accession>
<dbReference type="GO" id="GO:0019863">
    <property type="term" value="F:IgE binding"/>
    <property type="evidence" value="ECO:0007669"/>
    <property type="project" value="InterPro"/>
</dbReference>
<reference evidence="3" key="1">
    <citation type="submission" date="2015-05" db="EMBL/GenBank/DDBJ databases">
        <authorList>
            <person name="Fogelqvist Johan"/>
        </authorList>
    </citation>
    <scope>NUCLEOTIDE SEQUENCE [LARGE SCALE GENOMIC DNA]</scope>
</reference>
<dbReference type="Proteomes" id="UP000045706">
    <property type="component" value="Unassembled WGS sequence"/>
</dbReference>
<feature type="chain" id="PRO_5002565787" description="Allergen Asp f 4" evidence="1">
    <location>
        <begin position="20"/>
        <end position="295"/>
    </location>
</feature>
<name>A0A0G4KQY8_VERLO</name>
<proteinExistence type="predicted"/>